<name>A0A5D2QVH0_GOSTO</name>
<proteinExistence type="predicted"/>
<protein>
    <submittedName>
        <fullName evidence="1">Uncharacterized protein</fullName>
    </submittedName>
</protein>
<reference evidence="1 2" key="1">
    <citation type="submission" date="2019-07" db="EMBL/GenBank/DDBJ databases">
        <title>WGS assembly of Gossypium tomentosum.</title>
        <authorList>
            <person name="Chen Z.J."/>
            <person name="Sreedasyam A."/>
            <person name="Ando A."/>
            <person name="Song Q."/>
            <person name="De L."/>
            <person name="Hulse-Kemp A."/>
            <person name="Ding M."/>
            <person name="Ye W."/>
            <person name="Kirkbride R."/>
            <person name="Jenkins J."/>
            <person name="Plott C."/>
            <person name="Lovell J."/>
            <person name="Lin Y.-M."/>
            <person name="Vaughn R."/>
            <person name="Liu B."/>
            <person name="Li W."/>
            <person name="Simpson S."/>
            <person name="Scheffler B."/>
            <person name="Saski C."/>
            <person name="Grover C."/>
            <person name="Hu G."/>
            <person name="Conover J."/>
            <person name="Carlson J."/>
            <person name="Shu S."/>
            <person name="Boston L."/>
            <person name="Williams M."/>
            <person name="Peterson D."/>
            <person name="Mcgee K."/>
            <person name="Jones D."/>
            <person name="Wendel J."/>
            <person name="Stelly D."/>
            <person name="Grimwood J."/>
            <person name="Schmutz J."/>
        </authorList>
    </citation>
    <scope>NUCLEOTIDE SEQUENCE [LARGE SCALE GENOMIC DNA]</scope>
    <source>
        <strain evidence="1">7179.01</strain>
    </source>
</reference>
<accession>A0A5D2QVH0</accession>
<gene>
    <name evidence="1" type="ORF">ES332_A04G078300v1</name>
</gene>
<keyword evidence="2" id="KW-1185">Reference proteome</keyword>
<sequence>MKNIFLSPHTPEAQRRIINMACSKYHHHRNKTVETSPNSNKNLLSLRAKRIKVG</sequence>
<organism evidence="1 2">
    <name type="scientific">Gossypium tomentosum</name>
    <name type="common">Hawaiian cotton</name>
    <name type="synonym">Gossypium sandvicense</name>
    <dbReference type="NCBI Taxonomy" id="34277"/>
    <lineage>
        <taxon>Eukaryota</taxon>
        <taxon>Viridiplantae</taxon>
        <taxon>Streptophyta</taxon>
        <taxon>Embryophyta</taxon>
        <taxon>Tracheophyta</taxon>
        <taxon>Spermatophyta</taxon>
        <taxon>Magnoliopsida</taxon>
        <taxon>eudicotyledons</taxon>
        <taxon>Gunneridae</taxon>
        <taxon>Pentapetalae</taxon>
        <taxon>rosids</taxon>
        <taxon>malvids</taxon>
        <taxon>Malvales</taxon>
        <taxon>Malvaceae</taxon>
        <taxon>Malvoideae</taxon>
        <taxon>Gossypium</taxon>
    </lineage>
</organism>
<dbReference type="AlphaFoldDB" id="A0A5D2QVH0"/>
<dbReference type="Proteomes" id="UP000322667">
    <property type="component" value="Chromosome A04"/>
</dbReference>
<dbReference type="EMBL" id="CM017613">
    <property type="protein sequence ID" value="TYI32641.1"/>
    <property type="molecule type" value="Genomic_DNA"/>
</dbReference>
<evidence type="ECO:0000313" key="1">
    <source>
        <dbReference type="EMBL" id="TYI32641.1"/>
    </source>
</evidence>
<evidence type="ECO:0000313" key="2">
    <source>
        <dbReference type="Proteomes" id="UP000322667"/>
    </source>
</evidence>